<comment type="caution">
    <text evidence="2">The sequence shown here is derived from an EMBL/GenBank/DDBJ whole genome shotgun (WGS) entry which is preliminary data.</text>
</comment>
<dbReference type="InterPro" id="IPR029039">
    <property type="entry name" value="Flavoprotein-like_sf"/>
</dbReference>
<evidence type="ECO:0000313" key="3">
    <source>
        <dbReference type="Proteomes" id="UP001292094"/>
    </source>
</evidence>
<gene>
    <name evidence="2" type="ORF">Pmani_025631</name>
</gene>
<organism evidence="2 3">
    <name type="scientific">Petrolisthes manimaculis</name>
    <dbReference type="NCBI Taxonomy" id="1843537"/>
    <lineage>
        <taxon>Eukaryota</taxon>
        <taxon>Metazoa</taxon>
        <taxon>Ecdysozoa</taxon>
        <taxon>Arthropoda</taxon>
        <taxon>Crustacea</taxon>
        <taxon>Multicrustacea</taxon>
        <taxon>Malacostraca</taxon>
        <taxon>Eumalacostraca</taxon>
        <taxon>Eucarida</taxon>
        <taxon>Decapoda</taxon>
        <taxon>Pleocyemata</taxon>
        <taxon>Anomura</taxon>
        <taxon>Galatheoidea</taxon>
        <taxon>Porcellanidae</taxon>
        <taxon>Petrolisthes</taxon>
    </lineage>
</organism>
<dbReference type="PANTHER" id="PTHR30543">
    <property type="entry name" value="CHROMATE REDUCTASE"/>
    <property type="match status" value="1"/>
</dbReference>
<dbReference type="Gene3D" id="3.40.50.360">
    <property type="match status" value="1"/>
</dbReference>
<accession>A0AAE1U0Z7</accession>
<evidence type="ECO:0000259" key="1">
    <source>
        <dbReference type="Pfam" id="PF03358"/>
    </source>
</evidence>
<name>A0AAE1U0Z7_9EUCA</name>
<dbReference type="GO" id="GO:0016491">
    <property type="term" value="F:oxidoreductase activity"/>
    <property type="evidence" value="ECO:0007669"/>
    <property type="project" value="InterPro"/>
</dbReference>
<reference evidence="2" key="1">
    <citation type="submission" date="2023-11" db="EMBL/GenBank/DDBJ databases">
        <title>Genome assemblies of two species of porcelain crab, Petrolisthes cinctipes and Petrolisthes manimaculis (Anomura: Porcellanidae).</title>
        <authorList>
            <person name="Angst P."/>
        </authorList>
    </citation>
    <scope>NUCLEOTIDE SEQUENCE</scope>
    <source>
        <strain evidence="2">PB745_02</strain>
        <tissue evidence="2">Gill</tissue>
    </source>
</reference>
<sequence>MSGLRFLVFLGSTREGRQGENVAKCVIKNLQAKNHQVELIDPLTLGGDGHVHQPLQFRRDQSQVPEWMTTTNEKIKNSDALVVVTSEYNCGVPPALTSTMDQFPPASYRHKPCGIVSYSMGPFGGIRAAALARPFLSELGMISIPKVCVIPQVMGKFNGDGECLDDRVKENMTKFLEEMEWYGSAISSKIKTDGPPS</sequence>
<dbReference type="GO" id="GO:0005829">
    <property type="term" value="C:cytosol"/>
    <property type="evidence" value="ECO:0007669"/>
    <property type="project" value="TreeGrafter"/>
</dbReference>
<feature type="domain" description="NADPH-dependent FMN reductase-like" evidence="1">
    <location>
        <begin position="5"/>
        <end position="150"/>
    </location>
</feature>
<dbReference type="GO" id="GO:0010181">
    <property type="term" value="F:FMN binding"/>
    <property type="evidence" value="ECO:0007669"/>
    <property type="project" value="TreeGrafter"/>
</dbReference>
<dbReference type="InterPro" id="IPR005025">
    <property type="entry name" value="FMN_Rdtase-like_dom"/>
</dbReference>
<dbReference type="Pfam" id="PF03358">
    <property type="entry name" value="FMN_red"/>
    <property type="match status" value="1"/>
</dbReference>
<proteinExistence type="predicted"/>
<dbReference type="EMBL" id="JAWZYT010002759">
    <property type="protein sequence ID" value="KAK4302269.1"/>
    <property type="molecule type" value="Genomic_DNA"/>
</dbReference>
<keyword evidence="3" id="KW-1185">Reference proteome</keyword>
<dbReference type="Proteomes" id="UP001292094">
    <property type="component" value="Unassembled WGS sequence"/>
</dbReference>
<dbReference type="SUPFAM" id="SSF52218">
    <property type="entry name" value="Flavoproteins"/>
    <property type="match status" value="1"/>
</dbReference>
<protein>
    <recommendedName>
        <fullName evidence="1">NADPH-dependent FMN reductase-like domain-containing protein</fullName>
    </recommendedName>
</protein>
<dbReference type="AlphaFoldDB" id="A0AAE1U0Z7"/>
<dbReference type="PANTHER" id="PTHR30543:SF21">
    <property type="entry name" value="NAD(P)H-DEPENDENT FMN REDUCTASE LOT6"/>
    <property type="match status" value="1"/>
</dbReference>
<evidence type="ECO:0000313" key="2">
    <source>
        <dbReference type="EMBL" id="KAK4302269.1"/>
    </source>
</evidence>
<dbReference type="InterPro" id="IPR050712">
    <property type="entry name" value="NAD(P)H-dep_reductase"/>
</dbReference>